<evidence type="ECO:0000256" key="5">
    <source>
        <dbReference type="ARBA" id="ARBA00050612"/>
    </source>
</evidence>
<dbReference type="PANTHER" id="PTHR43374:SF1">
    <property type="entry name" value="FLAVIN PRENYLTRANSFERASE PAD1, MITOCHONDRIAL"/>
    <property type="match status" value="1"/>
</dbReference>
<dbReference type="InterPro" id="IPR036551">
    <property type="entry name" value="Flavin_trans-like"/>
</dbReference>
<feature type="domain" description="Flavoprotein" evidence="8">
    <location>
        <begin position="4"/>
        <end position="174"/>
    </location>
</feature>
<feature type="binding site" evidence="7">
    <location>
        <position position="154"/>
    </location>
    <ligand>
        <name>dimethylallyl phosphate</name>
        <dbReference type="ChEBI" id="CHEBI:88052"/>
    </ligand>
</feature>
<dbReference type="PANTHER" id="PTHR43374">
    <property type="entry name" value="FLAVIN PRENYLTRANSFERASE"/>
    <property type="match status" value="1"/>
</dbReference>
<dbReference type="InterPro" id="IPR004507">
    <property type="entry name" value="UbiX-like"/>
</dbReference>
<dbReference type="Proteomes" id="UP000324324">
    <property type="component" value="Unassembled WGS sequence"/>
</dbReference>
<name>A0A5M8BFM1_9BURK</name>
<dbReference type="EC" id="2.5.1.129" evidence="7"/>
<dbReference type="NCBIfam" id="TIGR00421">
    <property type="entry name" value="ubiX_pad"/>
    <property type="match status" value="1"/>
</dbReference>
<feature type="binding site" evidence="7">
    <location>
        <begin position="11"/>
        <end position="13"/>
    </location>
    <ligand>
        <name>FMN</name>
        <dbReference type="ChEBI" id="CHEBI:58210"/>
    </ligand>
</feature>
<keyword evidence="10" id="KW-1185">Reference proteome</keyword>
<protein>
    <recommendedName>
        <fullName evidence="7">Flavin prenyltransferase UbiX</fullName>
        <ecNumber evidence="7">2.5.1.129</ecNumber>
    </recommendedName>
</protein>
<evidence type="ECO:0000256" key="4">
    <source>
        <dbReference type="ARBA" id="ARBA00022679"/>
    </source>
</evidence>
<evidence type="ECO:0000256" key="3">
    <source>
        <dbReference type="ARBA" id="ARBA00022643"/>
    </source>
</evidence>
<reference evidence="9 10" key="1">
    <citation type="submission" date="2019-09" db="EMBL/GenBank/DDBJ databases">
        <title>Isolation of a novel species in the genus Cupriavidus from patients with sepsis using whole genome sequencing.</title>
        <authorList>
            <person name="Kweon O.J."/>
            <person name="Lee M.-K."/>
        </authorList>
    </citation>
    <scope>NUCLEOTIDE SEQUENCE [LARGE SCALE GENOMIC DNA]</scope>
    <source>
        <strain evidence="9 10">MKL-01</strain>
    </source>
</reference>
<dbReference type="RefSeq" id="WP_150081511.1">
    <property type="nucleotide sequence ID" value="NZ_VWRN01000002.1"/>
</dbReference>
<dbReference type="GO" id="GO:0106141">
    <property type="term" value="F:flavin prenyltransferase activity"/>
    <property type="evidence" value="ECO:0007669"/>
    <property type="project" value="UniProtKB-EC"/>
</dbReference>
<keyword evidence="3 7" id="KW-0288">FMN</keyword>
<feature type="binding site" evidence="7">
    <location>
        <begin position="89"/>
        <end position="92"/>
    </location>
    <ligand>
        <name>FMN</name>
        <dbReference type="ChEBI" id="CHEBI:58210"/>
    </ligand>
</feature>
<dbReference type="GO" id="GO:0016831">
    <property type="term" value="F:carboxy-lyase activity"/>
    <property type="evidence" value="ECO:0007669"/>
    <property type="project" value="TreeGrafter"/>
</dbReference>
<dbReference type="FunFam" id="3.40.50.1950:FF:000001">
    <property type="entry name" value="Flavin prenyltransferase UbiX"/>
    <property type="match status" value="1"/>
</dbReference>
<keyword evidence="2 7" id="KW-0285">Flavoprotein</keyword>
<evidence type="ECO:0000256" key="7">
    <source>
        <dbReference type="HAMAP-Rule" id="MF_01984"/>
    </source>
</evidence>
<dbReference type="NCBIfam" id="NF004685">
    <property type="entry name" value="PRK06029.1"/>
    <property type="match status" value="1"/>
</dbReference>
<dbReference type="InterPro" id="IPR003382">
    <property type="entry name" value="Flavoprotein"/>
</dbReference>
<evidence type="ECO:0000256" key="1">
    <source>
        <dbReference type="ARBA" id="ARBA00022602"/>
    </source>
</evidence>
<dbReference type="SUPFAM" id="SSF52507">
    <property type="entry name" value="Homo-oligomeric flavin-containing Cys decarboxylases, HFCD"/>
    <property type="match status" value="1"/>
</dbReference>
<organism evidence="9 10">
    <name type="scientific">Cupriavidus cauae</name>
    <dbReference type="NCBI Taxonomy" id="2608999"/>
    <lineage>
        <taxon>Bacteria</taxon>
        <taxon>Pseudomonadati</taxon>
        <taxon>Pseudomonadota</taxon>
        <taxon>Betaproteobacteria</taxon>
        <taxon>Burkholderiales</taxon>
        <taxon>Burkholderiaceae</taxon>
        <taxon>Cupriavidus</taxon>
    </lineage>
</organism>
<sequence length="207" mass="22556">MSRRLVVAITGASGAIYGVRLLQWLAQQPDWRTDLVVTPSGWLTIQHELGLRRAEVEALADVAHNVRDIGATIASGSYRSAGMVVAPCSMRTLAAIAHGLADNLVTRAADVMLKERRRLVLLPRETPLHLGHLRNLTAVTEMGAIVLPPVPAFYHRPSTIDDLVNHTVGRTLDLFDIDHAGLVARWQGMRPAPADAMPAAMAQEETR</sequence>
<gene>
    <name evidence="7" type="primary">ubiX</name>
    <name evidence="9" type="ORF">F1599_00140</name>
</gene>
<proteinExistence type="inferred from homology"/>
<comment type="similarity">
    <text evidence="6 7">Belongs to the UbiX/PAD1 family.</text>
</comment>
<evidence type="ECO:0000256" key="2">
    <source>
        <dbReference type="ARBA" id="ARBA00022630"/>
    </source>
</evidence>
<comment type="caution">
    <text evidence="9">The sequence shown here is derived from an EMBL/GenBank/DDBJ whole genome shotgun (WGS) entry which is preliminary data.</text>
</comment>
<feature type="binding site" evidence="7">
    <location>
        <position position="38"/>
    </location>
    <ligand>
        <name>FMN</name>
        <dbReference type="ChEBI" id="CHEBI:58210"/>
    </ligand>
</feature>
<feature type="binding site" evidence="7">
    <location>
        <position position="124"/>
    </location>
    <ligand>
        <name>FMN</name>
        <dbReference type="ChEBI" id="CHEBI:58210"/>
    </ligand>
</feature>
<evidence type="ECO:0000259" key="8">
    <source>
        <dbReference type="Pfam" id="PF02441"/>
    </source>
</evidence>
<comment type="catalytic activity">
    <reaction evidence="5 7">
        <text>dimethylallyl phosphate + FMNH2 = prenylated FMNH2 + phosphate</text>
        <dbReference type="Rhea" id="RHEA:37743"/>
        <dbReference type="ChEBI" id="CHEBI:43474"/>
        <dbReference type="ChEBI" id="CHEBI:57618"/>
        <dbReference type="ChEBI" id="CHEBI:87467"/>
        <dbReference type="ChEBI" id="CHEBI:88052"/>
        <dbReference type="EC" id="2.5.1.129"/>
    </reaction>
</comment>
<evidence type="ECO:0000313" key="9">
    <source>
        <dbReference type="EMBL" id="KAA6133445.1"/>
    </source>
</evidence>
<feature type="binding site" evidence="7">
    <location>
        <position position="170"/>
    </location>
    <ligand>
        <name>dimethylallyl phosphate</name>
        <dbReference type="ChEBI" id="CHEBI:88052"/>
    </ligand>
</feature>
<evidence type="ECO:0000313" key="10">
    <source>
        <dbReference type="Proteomes" id="UP000324324"/>
    </source>
</evidence>
<dbReference type="EMBL" id="VWRN01000002">
    <property type="protein sequence ID" value="KAA6133445.1"/>
    <property type="molecule type" value="Genomic_DNA"/>
</dbReference>
<keyword evidence="4 7" id="KW-0808">Transferase</keyword>
<dbReference type="Pfam" id="PF02441">
    <property type="entry name" value="Flavoprotein"/>
    <property type="match status" value="1"/>
</dbReference>
<comment type="function">
    <text evidence="7">Flavin prenyltransferase that catalyzes the synthesis of the prenylated FMN cofactor (prenyl-FMN) for 4-hydroxy-3-polyprenylbenzoic acid decarboxylase UbiD. The prenyltransferase is metal-independent and links a dimethylallyl moiety from dimethylallyl monophosphate (DMAP) to the flavin N5 and C6 atoms of FMN.</text>
</comment>
<evidence type="ECO:0000256" key="6">
    <source>
        <dbReference type="ARBA" id="ARBA00060793"/>
    </source>
</evidence>
<keyword evidence="1 7" id="KW-0637">Prenyltransferase</keyword>
<comment type="caution">
    <text evidence="7">Lacks conserved residue(s) required for the propagation of feature annotation.</text>
</comment>
<dbReference type="HAMAP" id="MF_01984">
    <property type="entry name" value="ubiX_pad"/>
    <property type="match status" value="1"/>
</dbReference>
<dbReference type="Gene3D" id="3.40.50.1950">
    <property type="entry name" value="Flavin prenyltransferase-like"/>
    <property type="match status" value="1"/>
</dbReference>
<dbReference type="AlphaFoldDB" id="A0A5M8BFM1"/>
<accession>A0A5M8BFM1</accession>